<dbReference type="InterPro" id="IPR050219">
    <property type="entry name" value="DnaG_primase"/>
</dbReference>
<dbReference type="PANTHER" id="PTHR30313">
    <property type="entry name" value="DNA PRIMASE"/>
    <property type="match status" value="1"/>
</dbReference>
<dbReference type="InterPro" id="IPR002694">
    <property type="entry name" value="Znf_CHC2"/>
</dbReference>
<evidence type="ECO:0000256" key="1">
    <source>
        <dbReference type="ARBA" id="ARBA00022723"/>
    </source>
</evidence>
<dbReference type="Pfam" id="PF01807">
    <property type="entry name" value="Zn_ribbon_DnaG"/>
    <property type="match status" value="1"/>
</dbReference>
<dbReference type="Gene3D" id="3.90.580.10">
    <property type="entry name" value="Zinc finger, CHC2-type domain"/>
    <property type="match status" value="1"/>
</dbReference>
<evidence type="ECO:0000313" key="6">
    <source>
        <dbReference type="Proteomes" id="UP001199319"/>
    </source>
</evidence>
<dbReference type="SMART" id="SM00400">
    <property type="entry name" value="ZnF_CHCC"/>
    <property type="match status" value="1"/>
</dbReference>
<evidence type="ECO:0000313" key="5">
    <source>
        <dbReference type="EMBL" id="MCC2129144.1"/>
    </source>
</evidence>
<comment type="caution">
    <text evidence="5">The sequence shown here is derived from an EMBL/GenBank/DDBJ whole genome shotgun (WGS) entry which is preliminary data.</text>
</comment>
<sequence>MVCCPFHNDRTPSMKLNEDYFYCFGCGAHGDVIDFVARLFHLPPAEAAKKLAEDFGVAEQKPSVLVRLKRGKTQVEAERHSLRVLRDYFGILQDWKEHCAPQSPEDPIDPRYVEACHMLDRIGNMLDILACGTPKERAEVVADMQKDNRLMRMEARNRQIREDEHGTK</sequence>
<accession>A0AAE3ABJ5</accession>
<keyword evidence="3" id="KW-0862">Zinc</keyword>
<proteinExistence type="predicted"/>
<dbReference type="SUPFAM" id="SSF57783">
    <property type="entry name" value="Zinc beta-ribbon"/>
    <property type="match status" value="1"/>
</dbReference>
<evidence type="ECO:0000256" key="3">
    <source>
        <dbReference type="ARBA" id="ARBA00022833"/>
    </source>
</evidence>
<feature type="domain" description="Zinc finger CHC2-type" evidence="4">
    <location>
        <begin position="1"/>
        <end position="52"/>
    </location>
</feature>
<reference evidence="5" key="1">
    <citation type="submission" date="2021-10" db="EMBL/GenBank/DDBJ databases">
        <title>Anaerobic single-cell dispensing facilitates the cultivation of human gut bacteria.</title>
        <authorList>
            <person name="Afrizal A."/>
        </authorList>
    </citation>
    <scope>NUCLEOTIDE SEQUENCE</scope>
    <source>
        <strain evidence="5">CLA-AA-H272</strain>
    </source>
</reference>
<keyword evidence="2" id="KW-0863">Zinc-finger</keyword>
<dbReference type="PANTHER" id="PTHR30313:SF2">
    <property type="entry name" value="DNA PRIMASE"/>
    <property type="match status" value="1"/>
</dbReference>
<dbReference type="Proteomes" id="UP001199319">
    <property type="component" value="Unassembled WGS sequence"/>
</dbReference>
<evidence type="ECO:0000259" key="4">
    <source>
        <dbReference type="SMART" id="SM00400"/>
    </source>
</evidence>
<gene>
    <name evidence="5" type="ORF">LKD37_06370</name>
</gene>
<dbReference type="GO" id="GO:0003899">
    <property type="term" value="F:DNA-directed RNA polymerase activity"/>
    <property type="evidence" value="ECO:0007669"/>
    <property type="project" value="InterPro"/>
</dbReference>
<dbReference type="EMBL" id="JAJEPW010000013">
    <property type="protein sequence ID" value="MCC2129144.1"/>
    <property type="molecule type" value="Genomic_DNA"/>
</dbReference>
<keyword evidence="1" id="KW-0479">Metal-binding</keyword>
<dbReference type="GO" id="GO:0006269">
    <property type="term" value="P:DNA replication, synthesis of primer"/>
    <property type="evidence" value="ECO:0007669"/>
    <property type="project" value="TreeGrafter"/>
</dbReference>
<organism evidence="5 6">
    <name type="scientific">Brotocaccenecus cirricatena</name>
    <dbReference type="NCBI Taxonomy" id="3064195"/>
    <lineage>
        <taxon>Bacteria</taxon>
        <taxon>Bacillati</taxon>
        <taxon>Bacillota</taxon>
        <taxon>Clostridia</taxon>
        <taxon>Eubacteriales</taxon>
        <taxon>Oscillospiraceae</taxon>
        <taxon>Brotocaccenecus</taxon>
    </lineage>
</organism>
<dbReference type="GO" id="GO:0005737">
    <property type="term" value="C:cytoplasm"/>
    <property type="evidence" value="ECO:0007669"/>
    <property type="project" value="TreeGrafter"/>
</dbReference>
<dbReference type="GO" id="GO:0008270">
    <property type="term" value="F:zinc ion binding"/>
    <property type="evidence" value="ECO:0007669"/>
    <property type="project" value="UniProtKB-KW"/>
</dbReference>
<dbReference type="AlphaFoldDB" id="A0AAE3ABJ5"/>
<dbReference type="InterPro" id="IPR036977">
    <property type="entry name" value="DNA_primase_Znf_CHC2"/>
</dbReference>
<protein>
    <submittedName>
        <fullName evidence="5">CHC2 zinc finger domain-containing protein</fullName>
    </submittedName>
</protein>
<keyword evidence="6" id="KW-1185">Reference proteome</keyword>
<dbReference type="GO" id="GO:0003677">
    <property type="term" value="F:DNA binding"/>
    <property type="evidence" value="ECO:0007669"/>
    <property type="project" value="InterPro"/>
</dbReference>
<name>A0AAE3ABJ5_9FIRM</name>
<evidence type="ECO:0000256" key="2">
    <source>
        <dbReference type="ARBA" id="ARBA00022771"/>
    </source>
</evidence>